<dbReference type="InterPro" id="IPR006114">
    <property type="entry name" value="6PGDH_C"/>
</dbReference>
<dbReference type="InterPro" id="IPR006115">
    <property type="entry name" value="6PGDH_NADP-bd"/>
</dbReference>
<dbReference type="FunFam" id="1.10.1040.10:FF:000029">
    <property type="entry name" value="6-phosphogluconate dehydrogenase (Decarboxylating)"/>
    <property type="match status" value="1"/>
</dbReference>
<dbReference type="HOGENOM" id="CLU_024540_0_0_11"/>
<dbReference type="NCBIfam" id="TIGR00872">
    <property type="entry name" value="gnd_rel"/>
    <property type="match status" value="1"/>
</dbReference>
<dbReference type="NCBIfam" id="NF007161">
    <property type="entry name" value="PRK09599.1"/>
    <property type="match status" value="1"/>
</dbReference>
<dbReference type="PANTHER" id="PTHR11811">
    <property type="entry name" value="6-PHOSPHOGLUCONATE DEHYDROGENASE"/>
    <property type="match status" value="1"/>
</dbReference>
<keyword evidence="3" id="KW-0311">Gluconate utilization</keyword>
<dbReference type="InterPro" id="IPR006183">
    <property type="entry name" value="Pgluconate_DH"/>
</dbReference>
<dbReference type="Proteomes" id="UP000000765">
    <property type="component" value="Chromosome"/>
</dbReference>
<dbReference type="Pfam" id="PF00393">
    <property type="entry name" value="6PGD"/>
    <property type="match status" value="1"/>
</dbReference>
<dbReference type="GO" id="GO:0006098">
    <property type="term" value="P:pentose-phosphate shunt"/>
    <property type="evidence" value="ECO:0007669"/>
    <property type="project" value="InterPro"/>
</dbReference>
<dbReference type="PRINTS" id="PR00076">
    <property type="entry name" value="6PGDHDRGNASE"/>
</dbReference>
<evidence type="ECO:0000256" key="3">
    <source>
        <dbReference type="ARBA" id="ARBA00023064"/>
    </source>
</evidence>
<dbReference type="InterPro" id="IPR036291">
    <property type="entry name" value="NAD(P)-bd_dom_sf"/>
</dbReference>
<dbReference type="SMART" id="SM01350">
    <property type="entry name" value="6PGD"/>
    <property type="match status" value="1"/>
</dbReference>
<keyword evidence="2" id="KW-0560">Oxidoreductase</keyword>
<dbReference type="KEGG" id="mul:MUL_0148"/>
<protein>
    <submittedName>
        <fullName evidence="5">6-phosphogluconate dehydrogenase, decarboxylating Gnd2</fullName>
    </submittedName>
</protein>
<evidence type="ECO:0000313" key="5">
    <source>
        <dbReference type="EMBL" id="ABL02905.1"/>
    </source>
</evidence>
<dbReference type="Gene3D" id="1.10.1040.10">
    <property type="entry name" value="N-(1-d-carboxylethyl)-l-norvaline Dehydrogenase, domain 2"/>
    <property type="match status" value="1"/>
</dbReference>
<feature type="domain" description="6-phosphogluconate dehydrogenase C-terminal" evidence="4">
    <location>
        <begin position="206"/>
        <end position="355"/>
    </location>
</feature>
<evidence type="ECO:0000256" key="1">
    <source>
        <dbReference type="ARBA" id="ARBA00008419"/>
    </source>
</evidence>
<evidence type="ECO:0000313" key="6">
    <source>
        <dbReference type="Proteomes" id="UP000000765"/>
    </source>
</evidence>
<organism evidence="5 6">
    <name type="scientific">Mycobacterium ulcerans (strain Agy99)</name>
    <dbReference type="NCBI Taxonomy" id="362242"/>
    <lineage>
        <taxon>Bacteria</taxon>
        <taxon>Bacillati</taxon>
        <taxon>Actinomycetota</taxon>
        <taxon>Actinomycetes</taxon>
        <taxon>Mycobacteriales</taxon>
        <taxon>Mycobacteriaceae</taxon>
        <taxon>Mycobacterium</taxon>
        <taxon>Mycobacterium ulcerans group</taxon>
    </lineage>
</organism>
<dbReference type="eggNOG" id="COG1023">
    <property type="taxonomic scope" value="Bacteria"/>
</dbReference>
<dbReference type="InterPro" id="IPR008927">
    <property type="entry name" value="6-PGluconate_DH-like_C_sf"/>
</dbReference>
<dbReference type="AlphaFoldDB" id="A0PKN6"/>
<reference evidence="5 6" key="1">
    <citation type="journal article" date="2007" name="Genome Res.">
        <title>Reductive evolution and niche adaptation inferred from the genome of Mycobacterium ulcerans, the causative agent of Buruli ulcer.</title>
        <authorList>
            <person name="Stinear T.P."/>
            <person name="Seemann T."/>
            <person name="Pidot S."/>
            <person name="Frigui W."/>
            <person name="Reysset G."/>
            <person name="Garnier T."/>
            <person name="Meurice G."/>
            <person name="Simon D."/>
            <person name="Bouchier C."/>
            <person name="Ma L."/>
            <person name="Tichit M."/>
            <person name="Porter J.L."/>
            <person name="Ryan J."/>
            <person name="Johnson P.D."/>
            <person name="Davies J.K."/>
            <person name="Jenkin G.A."/>
            <person name="Small P.L."/>
            <person name="Jones L.M."/>
            <person name="Tekaia F."/>
            <person name="Laval F."/>
            <person name="Daffe M."/>
            <person name="Parkhill J."/>
            <person name="Cole S.T."/>
        </authorList>
    </citation>
    <scope>NUCLEOTIDE SEQUENCE [LARGE SCALE GENOMIC DNA]</scope>
    <source>
        <strain evidence="5 6">Agy99</strain>
    </source>
</reference>
<sequence>MATAVATPQCRGTTVRRRTDMQLGMIGLGRMGADIVRRVVNGGHECVVYDHNPDAVKAMAGENNTTGVSSLSELRDKLSAPRVIWVMVPAGTITTGVIEELATTLDAGDIVIDGGNTYYRDDIKHAKLLSGKGIHMLDCGTSGGVWGLDRGYCLMVGGEPDAFAHAEPILATVAPGVQAAPRTPGRDGEVAEAEKGYLHCGPTGAGHFVKMVHNGIEYGMMASLAEGLNILRNADVGTRVQQGDAETAPLANPEYYQYDIDIPEVAEVWRRGSVIGSWLLDLTAIALHESPELQEFSGRVSDSGEGRWTSIAAIDEGVPTPVLTTALQSRFASRDLDDFANKALSAMRKQFGGHAEKPVN</sequence>
<dbReference type="GO" id="GO:0050661">
    <property type="term" value="F:NADP binding"/>
    <property type="evidence" value="ECO:0007669"/>
    <property type="project" value="InterPro"/>
</dbReference>
<dbReference type="InterPro" id="IPR004849">
    <property type="entry name" value="6DGDH_YqeC"/>
</dbReference>
<proteinExistence type="inferred from homology"/>
<comment type="similarity">
    <text evidence="1">Belongs to the 6-phosphogluconate dehydrogenase family.</text>
</comment>
<dbReference type="Pfam" id="PF03446">
    <property type="entry name" value="NAD_binding_2"/>
    <property type="match status" value="1"/>
</dbReference>
<accession>A0PKN6</accession>
<dbReference type="Gene3D" id="3.40.50.720">
    <property type="entry name" value="NAD(P)-binding Rossmann-like Domain"/>
    <property type="match status" value="1"/>
</dbReference>
<dbReference type="SUPFAM" id="SSF51735">
    <property type="entry name" value="NAD(P)-binding Rossmann-fold domains"/>
    <property type="match status" value="1"/>
</dbReference>
<dbReference type="EMBL" id="CP000325">
    <property type="protein sequence ID" value="ABL02905.1"/>
    <property type="molecule type" value="Genomic_DNA"/>
</dbReference>
<dbReference type="InterPro" id="IPR013328">
    <property type="entry name" value="6PGD_dom2"/>
</dbReference>
<name>A0PKN6_MYCUA</name>
<dbReference type="GO" id="GO:0019521">
    <property type="term" value="P:D-gluconate metabolic process"/>
    <property type="evidence" value="ECO:0007669"/>
    <property type="project" value="UniProtKB-KW"/>
</dbReference>
<gene>
    <name evidence="5" type="primary">gnd2</name>
    <name evidence="5" type="ordered locus">MUL_0148</name>
</gene>
<evidence type="ECO:0000259" key="4">
    <source>
        <dbReference type="SMART" id="SM01350"/>
    </source>
</evidence>
<dbReference type="SUPFAM" id="SSF48179">
    <property type="entry name" value="6-phosphogluconate dehydrogenase C-terminal domain-like"/>
    <property type="match status" value="1"/>
</dbReference>
<evidence type="ECO:0000256" key="2">
    <source>
        <dbReference type="ARBA" id="ARBA00023002"/>
    </source>
</evidence>
<dbReference type="GO" id="GO:0004616">
    <property type="term" value="F:phosphogluconate dehydrogenase (decarboxylating) activity"/>
    <property type="evidence" value="ECO:0007669"/>
    <property type="project" value="InterPro"/>
</dbReference>